<dbReference type="Pfam" id="PF05598">
    <property type="entry name" value="DUF772"/>
    <property type="match status" value="1"/>
</dbReference>
<protein>
    <recommendedName>
        <fullName evidence="1">Transposase InsH N-terminal domain-containing protein</fullName>
    </recommendedName>
</protein>
<keyword evidence="3" id="KW-1185">Reference proteome</keyword>
<sequence>MKEHGHCTPGLCPEAAEQGETVSIYVNPAHPLLQLKRALPWDALCEVMRRHWRRAGKNTNGGPGLPWDVALYVPLVVLMVVKHFNSREMEAYLAENVVARVFIGRQADPTPQIRDHSNIARASTALGKDGVDEVNALILHAAKDSGFADVGLLSSDTTAQELPMGYPNEPGILRGMAQRCGRALVKLKNSGVHGVDAALAQVETILRSVKEHHLFAKGKTEKRQVLTRLLTEVGQLMVQTRWIVKRLGPGYDWVTQRATATLVAMHEVTKRLVPQIVQWLLTGVVAKNKILHVGVPQARAIVRNKAGKKVEFGLPYLLSRLGGGYLFGTLLQGVVDESKMPLQALAGYRAIFGAHATPTLMVYDRGGYAAATLRALAQEGVKELGMQPKGHGAWHVAEAVRETVRSERGKTEGIIGTLKTDKYGFNKPTERLWHTLEMAGPRSVLSYN</sequence>
<evidence type="ECO:0000259" key="1">
    <source>
        <dbReference type="Pfam" id="PF05598"/>
    </source>
</evidence>
<dbReference type="Proteomes" id="UP000567293">
    <property type="component" value="Unassembled WGS sequence"/>
</dbReference>
<reference evidence="2" key="1">
    <citation type="submission" date="2020-06" db="EMBL/GenBank/DDBJ databases">
        <title>Legume-microbial interactions unlock mineral nutrients during tropical forest succession.</title>
        <authorList>
            <person name="Epihov D.Z."/>
        </authorList>
    </citation>
    <scope>NUCLEOTIDE SEQUENCE [LARGE SCALE GENOMIC DNA]</scope>
    <source>
        <strain evidence="2">Pan2503</strain>
    </source>
</reference>
<gene>
    <name evidence="2" type="ORF">HRJ53_26290</name>
</gene>
<proteinExistence type="predicted"/>
<organism evidence="2 3">
    <name type="scientific">Candidatus Acidiferrum panamense</name>
    <dbReference type="NCBI Taxonomy" id="2741543"/>
    <lineage>
        <taxon>Bacteria</taxon>
        <taxon>Pseudomonadati</taxon>
        <taxon>Acidobacteriota</taxon>
        <taxon>Terriglobia</taxon>
        <taxon>Candidatus Acidiferrales</taxon>
        <taxon>Candidatus Acidiferrum</taxon>
    </lineage>
</organism>
<evidence type="ECO:0000313" key="3">
    <source>
        <dbReference type="Proteomes" id="UP000567293"/>
    </source>
</evidence>
<feature type="domain" description="Transposase InsH N-terminal" evidence="1">
    <location>
        <begin position="25"/>
        <end position="121"/>
    </location>
</feature>
<name>A0A7V8NW23_9BACT</name>
<accession>A0A7V8NW23</accession>
<dbReference type="AlphaFoldDB" id="A0A7V8NW23"/>
<comment type="caution">
    <text evidence="2">The sequence shown here is derived from an EMBL/GenBank/DDBJ whole genome shotgun (WGS) entry which is preliminary data.</text>
</comment>
<feature type="non-terminal residue" evidence="2">
    <location>
        <position position="448"/>
    </location>
</feature>
<dbReference type="InterPro" id="IPR008490">
    <property type="entry name" value="Transposase_InsH_N"/>
</dbReference>
<evidence type="ECO:0000313" key="2">
    <source>
        <dbReference type="EMBL" id="MBA0088511.1"/>
    </source>
</evidence>
<dbReference type="EMBL" id="JACDQQ010002533">
    <property type="protein sequence ID" value="MBA0088511.1"/>
    <property type="molecule type" value="Genomic_DNA"/>
</dbReference>